<dbReference type="GO" id="GO:0005829">
    <property type="term" value="C:cytosol"/>
    <property type="evidence" value="ECO:0007669"/>
    <property type="project" value="TreeGrafter"/>
</dbReference>
<organism evidence="11 12">
    <name type="scientific">Fluviispira sanaruensis</name>
    <dbReference type="NCBI Taxonomy" id="2493639"/>
    <lineage>
        <taxon>Bacteria</taxon>
        <taxon>Pseudomonadati</taxon>
        <taxon>Bdellovibrionota</taxon>
        <taxon>Oligoflexia</taxon>
        <taxon>Silvanigrellales</taxon>
        <taxon>Silvanigrellaceae</taxon>
        <taxon>Fluviispira</taxon>
    </lineage>
</organism>
<keyword evidence="7" id="KW-0315">Glutamine amidotransferase</keyword>
<dbReference type="PIRSF" id="PIRSF001589">
    <property type="entry name" value="Asn_synthetase_glu-h"/>
    <property type="match status" value="1"/>
</dbReference>
<dbReference type="EMBL" id="AP019368">
    <property type="protein sequence ID" value="BBH53335.1"/>
    <property type="molecule type" value="Genomic_DNA"/>
</dbReference>
<evidence type="ECO:0000256" key="6">
    <source>
        <dbReference type="ARBA" id="ARBA00048741"/>
    </source>
</evidence>
<comment type="similarity">
    <text evidence="2">Belongs to the asparagine synthetase family.</text>
</comment>
<dbReference type="PANTHER" id="PTHR43284:SF1">
    <property type="entry name" value="ASPARAGINE SYNTHETASE"/>
    <property type="match status" value="1"/>
</dbReference>
<dbReference type="PANTHER" id="PTHR43284">
    <property type="entry name" value="ASPARAGINE SYNTHETASE (GLUTAMINE-HYDROLYZING)"/>
    <property type="match status" value="1"/>
</dbReference>
<feature type="active site" description="For GATase activity" evidence="7">
    <location>
        <position position="2"/>
    </location>
</feature>
<keyword evidence="4 8" id="KW-0547">Nucleotide-binding</keyword>
<dbReference type="InterPro" id="IPR029055">
    <property type="entry name" value="Ntn_hydrolases_N"/>
</dbReference>
<evidence type="ECO:0000256" key="8">
    <source>
        <dbReference type="PIRSR" id="PIRSR001589-2"/>
    </source>
</evidence>
<protein>
    <recommendedName>
        <fullName evidence="3">asparagine synthase (glutamine-hydrolyzing)</fullName>
        <ecNumber evidence="3">6.3.5.4</ecNumber>
    </recommendedName>
</protein>
<dbReference type="CDD" id="cd01991">
    <property type="entry name" value="Asn_synthase_B_C"/>
    <property type="match status" value="1"/>
</dbReference>
<evidence type="ECO:0000256" key="3">
    <source>
        <dbReference type="ARBA" id="ARBA00012737"/>
    </source>
</evidence>
<keyword evidence="5 8" id="KW-0067">ATP-binding</keyword>
<evidence type="ECO:0000256" key="9">
    <source>
        <dbReference type="PIRSR" id="PIRSR001589-3"/>
    </source>
</evidence>
<evidence type="ECO:0000256" key="4">
    <source>
        <dbReference type="ARBA" id="ARBA00022741"/>
    </source>
</evidence>
<dbReference type="SUPFAM" id="SSF56235">
    <property type="entry name" value="N-terminal nucleophile aminohydrolases (Ntn hydrolases)"/>
    <property type="match status" value="1"/>
</dbReference>
<accession>A0A4P2VUY9</accession>
<evidence type="ECO:0000256" key="1">
    <source>
        <dbReference type="ARBA" id="ARBA00005187"/>
    </source>
</evidence>
<dbReference type="InterPro" id="IPR001962">
    <property type="entry name" value="Asn_synthase"/>
</dbReference>
<comment type="catalytic activity">
    <reaction evidence="6">
        <text>L-aspartate + L-glutamine + ATP + H2O = L-asparagine + L-glutamate + AMP + diphosphate + H(+)</text>
        <dbReference type="Rhea" id="RHEA:12228"/>
        <dbReference type="ChEBI" id="CHEBI:15377"/>
        <dbReference type="ChEBI" id="CHEBI:15378"/>
        <dbReference type="ChEBI" id="CHEBI:29985"/>
        <dbReference type="ChEBI" id="CHEBI:29991"/>
        <dbReference type="ChEBI" id="CHEBI:30616"/>
        <dbReference type="ChEBI" id="CHEBI:33019"/>
        <dbReference type="ChEBI" id="CHEBI:58048"/>
        <dbReference type="ChEBI" id="CHEBI:58359"/>
        <dbReference type="ChEBI" id="CHEBI:456215"/>
        <dbReference type="EC" id="6.3.5.4"/>
    </reaction>
</comment>
<feature type="binding site" evidence="8">
    <location>
        <position position="316"/>
    </location>
    <ligand>
        <name>ATP</name>
        <dbReference type="ChEBI" id="CHEBI:30616"/>
    </ligand>
</feature>
<proteinExistence type="inferred from homology"/>
<dbReference type="Gene3D" id="3.60.20.10">
    <property type="entry name" value="Glutamine Phosphoribosylpyrophosphate, subunit 1, domain 1"/>
    <property type="match status" value="1"/>
</dbReference>
<dbReference type="InterPro" id="IPR051786">
    <property type="entry name" value="ASN_synthetase/amidase"/>
</dbReference>
<keyword evidence="12" id="KW-1185">Reference proteome</keyword>
<evidence type="ECO:0000313" key="12">
    <source>
        <dbReference type="Proteomes" id="UP000291236"/>
    </source>
</evidence>
<evidence type="ECO:0000313" key="11">
    <source>
        <dbReference type="EMBL" id="BBH53335.1"/>
    </source>
</evidence>
<keyword evidence="11" id="KW-0808">Transferase</keyword>
<dbReference type="InterPro" id="IPR006426">
    <property type="entry name" value="Asn_synth_AEB"/>
</dbReference>
<dbReference type="RefSeq" id="WP_130608967.1">
    <property type="nucleotide sequence ID" value="NZ_AP019368.1"/>
</dbReference>
<dbReference type="InterPro" id="IPR017932">
    <property type="entry name" value="GATase_2_dom"/>
</dbReference>
<evidence type="ECO:0000259" key="10">
    <source>
        <dbReference type="PROSITE" id="PS51278"/>
    </source>
</evidence>
<dbReference type="SUPFAM" id="SSF52402">
    <property type="entry name" value="Adenine nucleotide alpha hydrolases-like"/>
    <property type="match status" value="1"/>
</dbReference>
<sequence length="707" mass="81695">MCGYSGLIFSPSSIYAKDSQNKEKFFAAAARLQHRGNEPMRKEAFNNLLLSHFRLAFQGISSNIQPMFNQNKKWVITFNGEIYNFPKLRKKIQTEFEYNFQSKGDTEAILAGFLNYGQQIKDLLEGEYSFVISRTDGTEIFAMRDPYGVKPLFLALEGVDSKIFANAQEVYLFDTKSIHFASEIKGLMCEKKWDRNGFIKQFVGLYEPIRTPFQNIIQMPPNSFLYAKKSGDTFNTKIQINNKPIRNAFITENKNDNELYGEFSKRLSRSVHNRMLSETELGVYLSGGVDSRVIAYEASQYFLKNKINKKLKSFTISFKNEVFDEANESLAYAHKLNFTPHVLQILDQDLAYSYKHAVYHSENIQPYTNGAAKWWLSRFTAKHVKGVLTGDGADELLCGYPSFQYVNWWKFALHNREEKNLFDKIAKTPIGQSWRDSVYAKKFLNESKDPWASGSSAEGSGEDFIESLSIWGVPHPLFTQIKTIATSLLGADEAIKFLKEQRESVSSWFAFGLKNNDEFLTDPNNSLLLWQNYFVRTHLPVQVLNWVGDRMEMANTLEGRTPFLSMEMKNFIYNLKDNMLIRGFENKSILRRSYKSKIDSHYAMAPKKQFGAPFLFEEKEMKKSQQNILLKAKETNLFEEKAIKDLILVLNDPSFKKKSSPHTYTHLQAAFQTFMCFSLIDDSIVKEITPKRDIDYEEKVIINQKVF</sequence>
<evidence type="ECO:0000256" key="5">
    <source>
        <dbReference type="ARBA" id="ARBA00022840"/>
    </source>
</evidence>
<dbReference type="OrthoDB" id="9763290at2"/>
<dbReference type="GO" id="GO:0006529">
    <property type="term" value="P:asparagine biosynthetic process"/>
    <property type="evidence" value="ECO:0007669"/>
    <property type="project" value="UniProtKB-KW"/>
</dbReference>
<dbReference type="GO" id="GO:0005524">
    <property type="term" value="F:ATP binding"/>
    <property type="evidence" value="ECO:0007669"/>
    <property type="project" value="UniProtKB-KW"/>
</dbReference>
<dbReference type="GO" id="GO:0004066">
    <property type="term" value="F:asparagine synthase (glutamine-hydrolyzing) activity"/>
    <property type="evidence" value="ECO:0007669"/>
    <property type="project" value="UniProtKB-EC"/>
</dbReference>
<feature type="site" description="Important for beta-aspartyl-AMP intermediate formation" evidence="9">
    <location>
        <position position="391"/>
    </location>
</feature>
<feature type="domain" description="Glutamine amidotransferase type-2" evidence="10">
    <location>
        <begin position="2"/>
        <end position="230"/>
    </location>
</feature>
<dbReference type="Proteomes" id="UP000291236">
    <property type="component" value="Chromosome"/>
</dbReference>
<dbReference type="AlphaFoldDB" id="A0A4P2VUY9"/>
<name>A0A4P2VUY9_FLUSA</name>
<dbReference type="PROSITE" id="PS51278">
    <property type="entry name" value="GATASE_TYPE_2"/>
    <property type="match status" value="1"/>
</dbReference>
<reference evidence="11 12" key="1">
    <citation type="submission" date="2018-12" db="EMBL/GenBank/DDBJ databases">
        <title>Rubrispira sanarue gen. nov., sp., nov., a member of the order Silvanigrellales, isolated from a brackish lake in Hamamatsu Japan.</title>
        <authorList>
            <person name="Maejima Y."/>
            <person name="Iino T."/>
            <person name="Muraguchi Y."/>
            <person name="Fukuda K."/>
            <person name="Nojiri H."/>
            <person name="Ohkuma M."/>
            <person name="Moriuchi R."/>
            <person name="Dohra H."/>
            <person name="Kimbara K."/>
            <person name="Shintani M."/>
        </authorList>
    </citation>
    <scope>NUCLEOTIDE SEQUENCE [LARGE SCALE GENOMIC DNA]</scope>
    <source>
        <strain evidence="11 12">RF1110005</strain>
    </source>
</reference>
<dbReference type="InterPro" id="IPR014729">
    <property type="entry name" value="Rossmann-like_a/b/a_fold"/>
</dbReference>
<gene>
    <name evidence="11" type="ORF">JCM31447_17780</name>
</gene>
<feature type="binding site" evidence="8">
    <location>
        <position position="105"/>
    </location>
    <ligand>
        <name>L-glutamine</name>
        <dbReference type="ChEBI" id="CHEBI:58359"/>
    </ligand>
</feature>
<dbReference type="EC" id="6.3.5.4" evidence="3"/>
<keyword evidence="7" id="KW-0061">Asparagine biosynthesis</keyword>
<dbReference type="GO" id="GO:0016740">
    <property type="term" value="F:transferase activity"/>
    <property type="evidence" value="ECO:0007669"/>
    <property type="project" value="UniProtKB-KW"/>
</dbReference>
<keyword evidence="7" id="KW-0028">Amino-acid biosynthesis</keyword>
<comment type="pathway">
    <text evidence="1">Amino-acid biosynthesis; L-asparagine biosynthesis; L-asparagine from L-aspartate (L-Gln route): step 1/1.</text>
</comment>
<evidence type="ECO:0000256" key="2">
    <source>
        <dbReference type="ARBA" id="ARBA00005752"/>
    </source>
</evidence>
<dbReference type="Gene3D" id="3.40.50.620">
    <property type="entry name" value="HUPs"/>
    <property type="match status" value="2"/>
</dbReference>
<evidence type="ECO:0000256" key="7">
    <source>
        <dbReference type="PIRSR" id="PIRSR001589-1"/>
    </source>
</evidence>
<dbReference type="Pfam" id="PF00733">
    <property type="entry name" value="Asn_synthase"/>
    <property type="match status" value="1"/>
</dbReference>
<dbReference type="Pfam" id="PF13537">
    <property type="entry name" value="GATase_7"/>
    <property type="match status" value="1"/>
</dbReference>
<dbReference type="KEGG" id="sbf:JCM31447_17780"/>